<evidence type="ECO:0000313" key="2">
    <source>
        <dbReference type="Proteomes" id="UP000271098"/>
    </source>
</evidence>
<dbReference type="Proteomes" id="UP000271098">
    <property type="component" value="Unassembled WGS sequence"/>
</dbReference>
<protein>
    <submittedName>
        <fullName evidence="1">Uncharacterized protein</fullName>
    </submittedName>
</protein>
<sequence length="147" mass="17257">MQDRVDLAEELSRLLPRRVHVLATSLRIRLFVRQVRFWDALEEIEKVLNEDVSCLHVHTKICKSVMDEFYSAISSRDDAVDEAKRFFTLQKLLSKYNRRTTRSLSELLLSDMALPVAKGFMEDIKIEEKLLDRIVEHVPEVLTDDRL</sequence>
<organism evidence="1 2">
    <name type="scientific">Gongylonema pulchrum</name>
    <dbReference type="NCBI Taxonomy" id="637853"/>
    <lineage>
        <taxon>Eukaryota</taxon>
        <taxon>Metazoa</taxon>
        <taxon>Ecdysozoa</taxon>
        <taxon>Nematoda</taxon>
        <taxon>Chromadorea</taxon>
        <taxon>Rhabditida</taxon>
        <taxon>Spirurina</taxon>
        <taxon>Spiruromorpha</taxon>
        <taxon>Spiruroidea</taxon>
        <taxon>Gongylonematidae</taxon>
        <taxon>Gongylonema</taxon>
    </lineage>
</organism>
<proteinExistence type="predicted"/>
<reference evidence="1 2" key="1">
    <citation type="submission" date="2018-11" db="EMBL/GenBank/DDBJ databases">
        <authorList>
            <consortium name="Pathogen Informatics"/>
        </authorList>
    </citation>
    <scope>NUCLEOTIDE SEQUENCE [LARGE SCALE GENOMIC DNA]</scope>
</reference>
<evidence type="ECO:0000313" key="1">
    <source>
        <dbReference type="EMBL" id="VDN38989.1"/>
    </source>
</evidence>
<dbReference type="OrthoDB" id="5822074at2759"/>
<keyword evidence="2" id="KW-1185">Reference proteome</keyword>
<name>A0A3P7RE16_9BILA</name>
<accession>A0A3P7RE16</accession>
<gene>
    <name evidence="1" type="ORF">GPUH_LOCUS21820</name>
</gene>
<dbReference type="AlphaFoldDB" id="A0A3P7RE16"/>
<dbReference type="EMBL" id="UYRT01093556">
    <property type="protein sequence ID" value="VDN38989.1"/>
    <property type="molecule type" value="Genomic_DNA"/>
</dbReference>